<dbReference type="EMBL" id="BAABAU010000004">
    <property type="protein sequence ID" value="GAA4267095.1"/>
    <property type="molecule type" value="Genomic_DNA"/>
</dbReference>
<evidence type="ECO:0000313" key="4">
    <source>
        <dbReference type="EMBL" id="GAA4267095.1"/>
    </source>
</evidence>
<evidence type="ECO:0000256" key="2">
    <source>
        <dbReference type="SAM" id="Phobius"/>
    </source>
</evidence>
<feature type="transmembrane region" description="Helical" evidence="2">
    <location>
        <begin position="493"/>
        <end position="510"/>
    </location>
</feature>
<feature type="chain" id="PRO_5045864512" description="LPXTG-motif cell wall-anchored protein" evidence="3">
    <location>
        <begin position="33"/>
        <end position="523"/>
    </location>
</feature>
<feature type="compositionally biased region" description="Low complexity" evidence="1">
    <location>
        <begin position="375"/>
        <end position="405"/>
    </location>
</feature>
<dbReference type="RefSeq" id="WP_344797089.1">
    <property type="nucleotide sequence ID" value="NZ_BAABAU010000004.1"/>
</dbReference>
<sequence length="523" mass="50628">MTTHSWRKALAVPAVVSLAFGGALLAAGPALAAPAEPAATTQVEVPAPTDTTAPATTAPAAPVSTTAPTPSATVAAAPVPAATTAAPTAPTTTAPATTPPATTAPATPTPTPTDTSTATASAFAVTTPVDGEPSATTTPTFAGTGLPGSTVIVQYLGADGDLHDAGTATVDTDGTWTLDTSFADLGPGITKAVLTVAELDASGDPVTGVEPVIREISFLSPPVQAQGRSIVLTPDYPTADEATTAGIGLATTGFAADEPLVVTVTGPDGKAVAYESTVATPTADADGAFSELLGLPAGSKGGTYRVTVTGTVSKLQLSKTAYVLGDPTITSPTAGEKIVGTSVTFTGTGTPGSSIGLVIAPTSAFAQAEAEAAAADGDSSTGSGTTAAKAPAASPRAAGTPSASSDPQNEDITVGASGTWSVTVELAQPGDYTAVAIAGVLDADGNPISDNTGLPVLSGPSATVEFVLAAAPVITTSATGPTLAYTGSDAEPYVVAGGLAVLLGIGLMVATRRRRDGLIGAAE</sequence>
<protein>
    <recommendedName>
        <fullName evidence="6">LPXTG-motif cell wall-anchored protein</fullName>
    </recommendedName>
</protein>
<dbReference type="Proteomes" id="UP001501594">
    <property type="component" value="Unassembled WGS sequence"/>
</dbReference>
<accession>A0ABP8E4D3</accession>
<dbReference type="NCBIfam" id="TIGR01167">
    <property type="entry name" value="LPXTG_anchor"/>
    <property type="match status" value="1"/>
</dbReference>
<evidence type="ECO:0000256" key="3">
    <source>
        <dbReference type="SAM" id="SignalP"/>
    </source>
</evidence>
<feature type="signal peptide" evidence="3">
    <location>
        <begin position="1"/>
        <end position="32"/>
    </location>
</feature>
<reference evidence="5" key="1">
    <citation type="journal article" date="2019" name="Int. J. Syst. Evol. Microbiol.">
        <title>The Global Catalogue of Microorganisms (GCM) 10K type strain sequencing project: providing services to taxonomists for standard genome sequencing and annotation.</title>
        <authorList>
            <consortium name="The Broad Institute Genomics Platform"/>
            <consortium name="The Broad Institute Genome Sequencing Center for Infectious Disease"/>
            <person name="Wu L."/>
            <person name="Ma J."/>
        </authorList>
    </citation>
    <scope>NUCLEOTIDE SEQUENCE [LARGE SCALE GENOMIC DNA]</scope>
    <source>
        <strain evidence="5">JCM 17442</strain>
    </source>
</reference>
<feature type="region of interest" description="Disordered" evidence="1">
    <location>
        <begin position="48"/>
        <end position="119"/>
    </location>
</feature>
<keyword evidence="2" id="KW-0812">Transmembrane</keyword>
<evidence type="ECO:0008006" key="6">
    <source>
        <dbReference type="Google" id="ProtNLM"/>
    </source>
</evidence>
<keyword evidence="2" id="KW-1133">Transmembrane helix</keyword>
<comment type="caution">
    <text evidence="4">The sequence shown here is derived from an EMBL/GenBank/DDBJ whole genome shotgun (WGS) entry which is preliminary data.</text>
</comment>
<keyword evidence="5" id="KW-1185">Reference proteome</keyword>
<keyword evidence="2" id="KW-0472">Membrane</keyword>
<evidence type="ECO:0000256" key="1">
    <source>
        <dbReference type="SAM" id="MobiDB-lite"/>
    </source>
</evidence>
<gene>
    <name evidence="4" type="ORF">GCM10022256_27070</name>
</gene>
<proteinExistence type="predicted"/>
<name>A0ABP8E4D3_9MICO</name>
<keyword evidence="3" id="KW-0732">Signal</keyword>
<organism evidence="4 5">
    <name type="scientific">Frondihabitans peucedani</name>
    <dbReference type="NCBI Taxonomy" id="598626"/>
    <lineage>
        <taxon>Bacteria</taxon>
        <taxon>Bacillati</taxon>
        <taxon>Actinomycetota</taxon>
        <taxon>Actinomycetes</taxon>
        <taxon>Micrococcales</taxon>
        <taxon>Microbacteriaceae</taxon>
        <taxon>Frondihabitans</taxon>
    </lineage>
</organism>
<feature type="region of interest" description="Disordered" evidence="1">
    <location>
        <begin position="375"/>
        <end position="414"/>
    </location>
</feature>
<evidence type="ECO:0000313" key="5">
    <source>
        <dbReference type="Proteomes" id="UP001501594"/>
    </source>
</evidence>